<dbReference type="EMBL" id="RJJD01000021">
    <property type="protein sequence ID" value="RNI22624.1"/>
    <property type="molecule type" value="Genomic_DNA"/>
</dbReference>
<keyword evidence="2" id="KW-1185">Reference proteome</keyword>
<dbReference type="AlphaFoldDB" id="A0A3M9MAQ9"/>
<organism evidence="1 2">
    <name type="scientific">Rufibacter latericius</name>
    <dbReference type="NCBI Taxonomy" id="2487040"/>
    <lineage>
        <taxon>Bacteria</taxon>
        <taxon>Pseudomonadati</taxon>
        <taxon>Bacteroidota</taxon>
        <taxon>Cytophagia</taxon>
        <taxon>Cytophagales</taxon>
        <taxon>Hymenobacteraceae</taxon>
        <taxon>Rufibacter</taxon>
    </lineage>
</organism>
<evidence type="ECO:0000313" key="2">
    <source>
        <dbReference type="Proteomes" id="UP000272117"/>
    </source>
</evidence>
<gene>
    <name evidence="1" type="ORF">EFB08_21245</name>
</gene>
<comment type="caution">
    <text evidence="1">The sequence shown here is derived from an EMBL/GenBank/DDBJ whole genome shotgun (WGS) entry which is preliminary data.</text>
</comment>
<sequence>MNFKPETQPSITHHEWYTYMPIDVLYEAPDGTIYSFETEPGLDLFELYKSFLGDTCWSISPKQQYYENLEFTLDFPRKALSQI</sequence>
<evidence type="ECO:0000313" key="1">
    <source>
        <dbReference type="EMBL" id="RNI22624.1"/>
    </source>
</evidence>
<reference evidence="1 2" key="1">
    <citation type="submission" date="2018-11" db="EMBL/GenBank/DDBJ databases">
        <title>Rufibacter latericius sp. nov., isolated from water in Baiyang Lake.</title>
        <authorList>
            <person name="Yang Y."/>
        </authorList>
    </citation>
    <scope>NUCLEOTIDE SEQUENCE [LARGE SCALE GENOMIC DNA]</scope>
    <source>
        <strain evidence="1 2">R-22-1c-1</strain>
    </source>
</reference>
<name>A0A3M9MAQ9_9BACT</name>
<dbReference type="Proteomes" id="UP000272117">
    <property type="component" value="Unassembled WGS sequence"/>
</dbReference>
<proteinExistence type="predicted"/>
<accession>A0A3M9MAQ9</accession>
<protein>
    <submittedName>
        <fullName evidence="1">Uncharacterized protein</fullName>
    </submittedName>
</protein>